<keyword evidence="3" id="KW-0813">Transport</keyword>
<feature type="transmembrane region" description="Helical" evidence="8">
    <location>
        <begin position="1000"/>
        <end position="1025"/>
    </location>
</feature>
<dbReference type="Gene3D" id="1.20.1420.30">
    <property type="entry name" value="NCX, central ion-binding region"/>
    <property type="match status" value="2"/>
</dbReference>
<evidence type="ECO:0000256" key="4">
    <source>
        <dbReference type="ARBA" id="ARBA00022692"/>
    </source>
</evidence>
<evidence type="ECO:0000256" key="8">
    <source>
        <dbReference type="SAM" id="Phobius"/>
    </source>
</evidence>
<comment type="subcellular location">
    <subcellularLocation>
        <location evidence="1">Membrane</location>
        <topology evidence="1">Multi-pass membrane protein</topology>
    </subcellularLocation>
</comment>
<feature type="compositionally biased region" description="Low complexity" evidence="7">
    <location>
        <begin position="498"/>
        <end position="512"/>
    </location>
</feature>
<feature type="transmembrane region" description="Helical" evidence="8">
    <location>
        <begin position="823"/>
        <end position="842"/>
    </location>
</feature>
<evidence type="ECO:0000259" key="9">
    <source>
        <dbReference type="Pfam" id="PF01699"/>
    </source>
</evidence>
<name>A0A0G0A5Y8_TRIHA</name>
<dbReference type="PANTHER" id="PTHR12266:SF0">
    <property type="entry name" value="MITOCHONDRIAL SODIUM_CALCIUM EXCHANGER PROTEIN"/>
    <property type="match status" value="1"/>
</dbReference>
<feature type="region of interest" description="Disordered" evidence="7">
    <location>
        <begin position="394"/>
        <end position="416"/>
    </location>
</feature>
<feature type="domain" description="Sodium/calcium exchanger membrane region" evidence="9">
    <location>
        <begin position="891"/>
        <end position="1051"/>
    </location>
</feature>
<evidence type="ECO:0000256" key="5">
    <source>
        <dbReference type="ARBA" id="ARBA00022989"/>
    </source>
</evidence>
<dbReference type="InterPro" id="IPR051359">
    <property type="entry name" value="CaCA_antiporter"/>
</dbReference>
<accession>A0A0G0A5Y8</accession>
<evidence type="ECO:0000256" key="7">
    <source>
        <dbReference type="SAM" id="MobiDB-lite"/>
    </source>
</evidence>
<dbReference type="PANTHER" id="PTHR12266">
    <property type="entry name" value="NA+/CA2+ K+ INDEPENDENT EXCHANGER"/>
    <property type="match status" value="1"/>
</dbReference>
<dbReference type="EMBL" id="JOKZ01000005">
    <property type="protein sequence ID" value="KKP07542.1"/>
    <property type="molecule type" value="Genomic_DNA"/>
</dbReference>
<feature type="transmembrane region" description="Helical" evidence="8">
    <location>
        <begin position="309"/>
        <end position="327"/>
    </location>
</feature>
<evidence type="ECO:0000256" key="3">
    <source>
        <dbReference type="ARBA" id="ARBA00022448"/>
    </source>
</evidence>
<dbReference type="InterPro" id="IPR044880">
    <property type="entry name" value="NCX_ion-bd_dom_sf"/>
</dbReference>
<evidence type="ECO:0000256" key="1">
    <source>
        <dbReference type="ARBA" id="ARBA00004141"/>
    </source>
</evidence>
<reference evidence="11" key="1">
    <citation type="journal article" date="2015" name="Genome Announc.">
        <title>Draft whole-genome sequence of the biocontrol agent Trichoderma harzianum T6776.</title>
        <authorList>
            <person name="Baroncelli R."/>
            <person name="Piaggeschi G."/>
            <person name="Fiorini L."/>
            <person name="Bertolini E."/>
            <person name="Zapparata A."/>
            <person name="Pe M.E."/>
            <person name="Sarrocco S."/>
            <person name="Vannacci G."/>
        </authorList>
    </citation>
    <scope>NUCLEOTIDE SEQUENCE [LARGE SCALE GENOMIC DNA]</scope>
    <source>
        <strain evidence="11">T6776</strain>
    </source>
</reference>
<keyword evidence="6 8" id="KW-0472">Membrane</keyword>
<feature type="transmembrane region" description="Helical" evidence="8">
    <location>
        <begin position="854"/>
        <end position="876"/>
    </location>
</feature>
<feature type="transmembrane region" description="Helical" evidence="8">
    <location>
        <begin position="85"/>
        <end position="106"/>
    </location>
</feature>
<feature type="transmembrane region" description="Helical" evidence="8">
    <location>
        <begin position="245"/>
        <end position="266"/>
    </location>
</feature>
<feature type="region of interest" description="Disordered" evidence="7">
    <location>
        <begin position="349"/>
        <end position="376"/>
    </location>
</feature>
<dbReference type="InterPro" id="IPR004837">
    <property type="entry name" value="NaCa_Exmemb"/>
</dbReference>
<gene>
    <name evidence="10" type="ORF">THAR02_00338</name>
</gene>
<feature type="region of interest" description="Disordered" evidence="7">
    <location>
        <begin position="490"/>
        <end position="588"/>
    </location>
</feature>
<evidence type="ECO:0000313" key="10">
    <source>
        <dbReference type="EMBL" id="KKP07542.1"/>
    </source>
</evidence>
<dbReference type="AlphaFoldDB" id="A0A0G0A5Y8"/>
<protein>
    <recommendedName>
        <fullName evidence="9">Sodium/calcium exchanger membrane region domain-containing protein</fullName>
    </recommendedName>
</protein>
<evidence type="ECO:0000256" key="2">
    <source>
        <dbReference type="ARBA" id="ARBA00008170"/>
    </source>
</evidence>
<dbReference type="GO" id="GO:0008324">
    <property type="term" value="F:monoatomic cation transmembrane transporter activity"/>
    <property type="evidence" value="ECO:0007669"/>
    <property type="project" value="TreeGrafter"/>
</dbReference>
<feature type="transmembrane region" description="Helical" evidence="8">
    <location>
        <begin position="888"/>
        <end position="909"/>
    </location>
</feature>
<dbReference type="GO" id="GO:0006874">
    <property type="term" value="P:intracellular calcium ion homeostasis"/>
    <property type="evidence" value="ECO:0007669"/>
    <property type="project" value="TreeGrafter"/>
</dbReference>
<keyword evidence="5 8" id="KW-1133">Transmembrane helix</keyword>
<feature type="transmembrane region" description="Helical" evidence="8">
    <location>
        <begin position="915"/>
        <end position="937"/>
    </location>
</feature>
<sequence>MLKGTKPNFHGSAWSELAHVLRAANELQPHWCRTRNLQPTTDETLITIALPRPNPKIASRNSSGGLLRYVDATSMRTTNARRGRLSFRPFYTTVLLLSLLAAYSFLTHTYNQRHHGDGDGSLKLFRRSDEEPECRQVHTAKDQCAFVKAYCVDEDAGLLPYLELYYCRLGKAQPFAFVLLVTWLGLLFTTIGIAASDFFSVNLSTIATILGLSESLAGVTFLAFGNGSPDVFSTFAAMSSNSASMAVGELIGAASFITGVVAGSMALVREFRVDRRTYARDICFFIVAVAFTMGFLADGELRFWECCAMIGYYVLYVVTVVGCHWYITRRKRRLRREGEARSHFYGLTGHSGDELAGEPYRDDPDDTSQEASRHAPSTVAESILSALERGPIIEVDGQGVETPGSVGSEETDEDHERMVVAEVTRSMRVLRPQGGRRNTLTPIRPSLIGALEFRSALAHLQRESNLQLSPIPARSYSENHVYRGRRGSTSAISDLLPSDQADVSARDAAAANGRERARSHGTAPASASVPQDLLGAVRERSDSSLLSPSDGAASQRTASPAPSYQIGGKLAPPPVDLPGAGGHHRQSPLAPRLQLQIPSRRGSLSSPTSPVMPFPQYTDSPMPISPNTQVEPAGFSMLPPPSATVRESPFAAFGSAETESRPVIWWPYSVLPAPHVLLATLFPTLQGWREKALWDKAISIISVPSIFLLVITLPVVESETTTGEVDSLDDVHTYRSSHVAPPISIQPGEIEPENEWDRFRRYSLHRRNSDTMTSSVQTPLLALPHEDTLVISPHTRGPGAPKPLSEVRSISQGSEEKLGWNRWLVCLQLFMGPLFAVVILWANISEDWEKPGAMLVRMILWTLLGSLILLGALLLLTSEQKRPEYHFLFCFLGFIISIAWISTVAGEVVGVLKTFGVVLGISEALLGLTIFAAGNSVGDLVADITVARLGYPVMALSACFGGPMLNILLGIGVGGVLMMVQDANRHQHKHPGDDYAYKPYRIQIGGTLMISSITLLVILVGLLIAVPLNKWILSRRIGWALIATWVASTVANVIVEITGAIGDIS</sequence>
<feature type="domain" description="Sodium/calcium exchanger membrane region" evidence="9">
    <location>
        <begin position="182"/>
        <end position="321"/>
    </location>
</feature>
<comment type="caution">
    <text evidence="10">The sequence shown here is derived from an EMBL/GenBank/DDBJ whole genome shotgun (WGS) entry which is preliminary data.</text>
</comment>
<dbReference type="GO" id="GO:0016020">
    <property type="term" value="C:membrane"/>
    <property type="evidence" value="ECO:0007669"/>
    <property type="project" value="UniProtKB-SubCell"/>
</dbReference>
<proteinExistence type="inferred from homology"/>
<evidence type="ECO:0000313" key="11">
    <source>
        <dbReference type="Proteomes" id="UP000034112"/>
    </source>
</evidence>
<dbReference type="OMA" id="ARAHFHI"/>
<dbReference type="Pfam" id="PF01699">
    <property type="entry name" value="Na_Ca_ex"/>
    <property type="match status" value="2"/>
</dbReference>
<feature type="transmembrane region" description="Helical" evidence="8">
    <location>
        <begin position="949"/>
        <end position="980"/>
    </location>
</feature>
<dbReference type="OrthoDB" id="407410at2759"/>
<keyword evidence="4 8" id="KW-0812">Transmembrane</keyword>
<comment type="similarity">
    <text evidence="2">Belongs to the Ca(2+):cation antiporter (CaCA) (TC 2.A.19) family.</text>
</comment>
<feature type="transmembrane region" description="Helical" evidence="8">
    <location>
        <begin position="1037"/>
        <end position="1061"/>
    </location>
</feature>
<feature type="transmembrane region" description="Helical" evidence="8">
    <location>
        <begin position="206"/>
        <end position="225"/>
    </location>
</feature>
<feature type="compositionally biased region" description="Polar residues" evidence="7">
    <location>
        <begin position="543"/>
        <end position="562"/>
    </location>
</feature>
<organism evidence="10 11">
    <name type="scientific">Trichoderma harzianum</name>
    <name type="common">Hypocrea lixii</name>
    <dbReference type="NCBI Taxonomy" id="5544"/>
    <lineage>
        <taxon>Eukaryota</taxon>
        <taxon>Fungi</taxon>
        <taxon>Dikarya</taxon>
        <taxon>Ascomycota</taxon>
        <taxon>Pezizomycotina</taxon>
        <taxon>Sordariomycetes</taxon>
        <taxon>Hypocreomycetidae</taxon>
        <taxon>Hypocreales</taxon>
        <taxon>Hypocreaceae</taxon>
        <taxon>Trichoderma</taxon>
    </lineage>
</organism>
<evidence type="ECO:0000256" key="6">
    <source>
        <dbReference type="ARBA" id="ARBA00023136"/>
    </source>
</evidence>
<feature type="transmembrane region" description="Helical" evidence="8">
    <location>
        <begin position="175"/>
        <end position="194"/>
    </location>
</feature>
<dbReference type="Proteomes" id="UP000034112">
    <property type="component" value="Unassembled WGS sequence"/>
</dbReference>
<feature type="transmembrane region" description="Helical" evidence="8">
    <location>
        <begin position="278"/>
        <end position="297"/>
    </location>
</feature>